<evidence type="ECO:0000313" key="3">
    <source>
        <dbReference type="Proteomes" id="UP001589854"/>
    </source>
</evidence>
<accession>A0ABV6GC84</accession>
<proteinExistence type="predicted"/>
<evidence type="ECO:0000256" key="1">
    <source>
        <dbReference type="SAM" id="Phobius"/>
    </source>
</evidence>
<organism evidence="2 3">
    <name type="scientific">Metabacillus herbersteinensis</name>
    <dbReference type="NCBI Taxonomy" id="283816"/>
    <lineage>
        <taxon>Bacteria</taxon>
        <taxon>Bacillati</taxon>
        <taxon>Bacillota</taxon>
        <taxon>Bacilli</taxon>
        <taxon>Bacillales</taxon>
        <taxon>Bacillaceae</taxon>
        <taxon>Metabacillus</taxon>
    </lineage>
</organism>
<feature type="transmembrane region" description="Helical" evidence="1">
    <location>
        <begin position="45"/>
        <end position="67"/>
    </location>
</feature>
<protein>
    <submittedName>
        <fullName evidence="2">Uncharacterized protein</fullName>
    </submittedName>
</protein>
<gene>
    <name evidence="2" type="ORF">ACFFIX_06130</name>
</gene>
<keyword evidence="3" id="KW-1185">Reference proteome</keyword>
<keyword evidence="1" id="KW-0812">Transmembrane</keyword>
<reference evidence="2 3" key="1">
    <citation type="submission" date="2024-09" db="EMBL/GenBank/DDBJ databases">
        <authorList>
            <person name="Sun Q."/>
            <person name="Mori K."/>
        </authorList>
    </citation>
    <scope>NUCLEOTIDE SEQUENCE [LARGE SCALE GENOMIC DNA]</scope>
    <source>
        <strain evidence="2 3">CCM 7228</strain>
    </source>
</reference>
<dbReference type="EMBL" id="JBHLVO010000003">
    <property type="protein sequence ID" value="MFC0271026.1"/>
    <property type="molecule type" value="Genomic_DNA"/>
</dbReference>
<keyword evidence="1" id="KW-1133">Transmembrane helix</keyword>
<keyword evidence="1" id="KW-0472">Membrane</keyword>
<name>A0ABV6GC84_9BACI</name>
<evidence type="ECO:0000313" key="2">
    <source>
        <dbReference type="EMBL" id="MFC0271026.1"/>
    </source>
</evidence>
<dbReference type="Proteomes" id="UP001589854">
    <property type="component" value="Unassembled WGS sequence"/>
</dbReference>
<sequence length="552" mass="63798">MEDKLLEDRLQKLKGAYNEIPTKTSPEKIINEIKKTEKPKKKRTIMPYVASFVGVLLLAGVLGTQLIGQQGSKPTNPEQIEEMELPTTAEDIEKKNYEIRGYYERKVDELNNLFAMEDVEQYGFVQEAKQAVKTMENRKDYTTKVELENYSSIVKEIIDARVSMPEVEYELLKSKVRNGEKISDEELLAYLEKLDMMYEQYFERWYGSYREAGVTDIVKHVDDLSKGNIVSEDEDYLNLVSELKMSGYSFFNEGEGDIGIEPDYQRFSEELAASLSEEMILYLQVQGEKRVAMDAALSISHEELGERIIRVEEFMTENPNFKDINIFKDRYLRWIEIYLNGIPNSTVSNLDGSLKQEVKENFEKIIKDHKNTETAKIIGNFYQEIEANNFMYNAELSSYSIDIPAQFQPSDSRSMDKYLLPLTVNMKAQYVEFKENGESVLDQTTIGNSIETMVTRFYMYAVETGDYDTAYSLLYKGEGSKVTSRENYIEVLKQAPQNYQQLSNEVVKLRTDYINQDGSEIDQVLTKKNSETVTFKMKNENGIPKVVYPPLQ</sequence>
<dbReference type="RefSeq" id="WP_378931641.1">
    <property type="nucleotide sequence ID" value="NZ_JBHLVO010000003.1"/>
</dbReference>
<comment type="caution">
    <text evidence="2">The sequence shown here is derived from an EMBL/GenBank/DDBJ whole genome shotgun (WGS) entry which is preliminary data.</text>
</comment>